<reference evidence="2" key="1">
    <citation type="journal article" date="2024" name="Front. Bioeng. Biotechnol.">
        <title>Genome-scale model development and genomic sequencing of the oleaginous clade Lipomyces.</title>
        <authorList>
            <person name="Czajka J.J."/>
            <person name="Han Y."/>
            <person name="Kim J."/>
            <person name="Mondo S.J."/>
            <person name="Hofstad B.A."/>
            <person name="Robles A."/>
            <person name="Haridas S."/>
            <person name="Riley R."/>
            <person name="LaButti K."/>
            <person name="Pangilinan J."/>
            <person name="Andreopoulos W."/>
            <person name="Lipzen A."/>
            <person name="Yan J."/>
            <person name="Wang M."/>
            <person name="Ng V."/>
            <person name="Grigoriev I.V."/>
            <person name="Spatafora J.W."/>
            <person name="Magnuson J.K."/>
            <person name="Baker S.E."/>
            <person name="Pomraning K.R."/>
        </authorList>
    </citation>
    <scope>NUCLEOTIDE SEQUENCE [LARGE SCALE GENOMIC DNA]</scope>
    <source>
        <strain evidence="2">CBS 7786</strain>
    </source>
</reference>
<dbReference type="EMBL" id="MU971348">
    <property type="protein sequence ID" value="KAK9239199.1"/>
    <property type="molecule type" value="Genomic_DNA"/>
</dbReference>
<keyword evidence="2" id="KW-1185">Reference proteome</keyword>
<dbReference type="Proteomes" id="UP001433508">
    <property type="component" value="Unassembled WGS sequence"/>
</dbReference>
<organism evidence="1 2">
    <name type="scientific">Lipomyces kononenkoae</name>
    <name type="common">Yeast</name>
    <dbReference type="NCBI Taxonomy" id="34357"/>
    <lineage>
        <taxon>Eukaryota</taxon>
        <taxon>Fungi</taxon>
        <taxon>Dikarya</taxon>
        <taxon>Ascomycota</taxon>
        <taxon>Saccharomycotina</taxon>
        <taxon>Lipomycetes</taxon>
        <taxon>Lipomycetales</taxon>
        <taxon>Lipomycetaceae</taxon>
        <taxon>Lipomyces</taxon>
    </lineage>
</organism>
<proteinExistence type="predicted"/>
<evidence type="ECO:0000313" key="1">
    <source>
        <dbReference type="EMBL" id="KAK9239199.1"/>
    </source>
</evidence>
<evidence type="ECO:0000313" key="2">
    <source>
        <dbReference type="Proteomes" id="UP001433508"/>
    </source>
</evidence>
<gene>
    <name evidence="1" type="ORF">V1525DRAFT_398816</name>
</gene>
<sequence>MAHLSEYQGAIALLDLDRGSSTTTSAAAAAQQQQQQRQSPQHHHAPLPRIVMPEDDGSQDDGRRASRHRNRTSIADLLADSNEHDQHQQQQQNGSGHLQPPHIYTNSANPPIDTQLLSPMSAVSVTSPSAMSTISNSSSASFSSAATSISGVTSNVYAYVQSPVSPITSQPQPLSLPSLPSVIHPDASGGPYRHHATDPALSGVIPANPVRTGANANAEFRQASAPSHGAQQQQSTSGHSTKREKASGGSPGASSGQTPSASRPYKCPHAGCKWTFARHSDQRRHLRSHYSPNFHCPYWRTDPTCHRNGGAFNRLDVLKRHLRLVHFVQLKDTDAGWCRLCQKMFASPRVFVEHCEKCADSVQPTEWKKSASEGEPMPPGMPSEHA</sequence>
<comment type="caution">
    <text evidence="1">The sequence shown here is derived from an EMBL/GenBank/DDBJ whole genome shotgun (WGS) entry which is preliminary data.</text>
</comment>
<accession>A0ACC3T5Z8</accession>
<protein>
    <submittedName>
        <fullName evidence="1">Uncharacterized protein</fullName>
    </submittedName>
</protein>
<name>A0ACC3T5Z8_LIPKO</name>